<dbReference type="EMBL" id="CP002401">
    <property type="protein sequence ID" value="AEP34928.1"/>
    <property type="molecule type" value="Genomic_DNA"/>
</dbReference>
<proteinExistence type="predicted"/>
<dbReference type="PATRIC" id="fig|580047.4.peg.126"/>
<gene>
    <name evidence="1" type="ordered locus">CTO_0816</name>
</gene>
<evidence type="ECO:0000313" key="2">
    <source>
        <dbReference type="Proteomes" id="UP000009287"/>
    </source>
</evidence>
<organism evidence="1 2">
    <name type="scientific">Chlamydia trachomatis serovar A (strain A2497)</name>
    <dbReference type="NCBI Taxonomy" id="580047"/>
    <lineage>
        <taxon>Bacteria</taxon>
        <taxon>Pseudomonadati</taxon>
        <taxon>Chlamydiota</taxon>
        <taxon>Chlamydiia</taxon>
        <taxon>Chlamydiales</taxon>
        <taxon>Chlamydiaceae</taxon>
        <taxon>Chlamydia/Chlamydophila group</taxon>
        <taxon>Chlamydia</taxon>
    </lineage>
</organism>
<dbReference type="KEGG" id="cra:CTO_0816"/>
<accession>G4NM88</accession>
<evidence type="ECO:0000313" key="1">
    <source>
        <dbReference type="EMBL" id="AEP34928.1"/>
    </source>
</evidence>
<dbReference type="Proteomes" id="UP000009287">
    <property type="component" value="Chromosome"/>
</dbReference>
<protein>
    <submittedName>
        <fullName evidence="1">Uncharacterized protein</fullName>
    </submittedName>
</protein>
<name>G4NM88_CHLT4</name>
<dbReference type="AlphaFoldDB" id="G4NM88"/>
<reference evidence="1 2" key="1">
    <citation type="journal article" date="2011" name="J. Exp. Med.">
        <title>A live-attenuated chlamydial vaccine protects against trachoma in nonhuman primates.</title>
        <authorList>
            <person name="Kari L."/>
            <person name="Whitmire W.M."/>
            <person name="Olivares-Zavaleta N."/>
            <person name="Goheen M.M."/>
            <person name="Taylor L.D."/>
            <person name="Carlson J.H."/>
            <person name="Sturdevant G.L."/>
            <person name="Lu C."/>
            <person name="Bakios L.E."/>
            <person name="Randall L.B."/>
            <person name="Parnell M.J."/>
            <person name="Zhong G."/>
            <person name="Caldwell H.D."/>
        </authorList>
    </citation>
    <scope>NUCLEOTIDE SEQUENCE [LARGE SCALE GENOMIC DNA]</scope>
    <source>
        <strain evidence="1 2">A2497</strain>
    </source>
</reference>
<sequence length="40" mass="4462">MPVVFCDQMILALLLTVRELSCMDKRSALLIDVIGKPSQN</sequence>